<comment type="cofactor">
    <cofactor evidence="2 9">
        <name>Mg(2+)</name>
        <dbReference type="ChEBI" id="CHEBI:18420"/>
    </cofactor>
</comment>
<comment type="pathway">
    <text evidence="3 9">Cofactor biosynthesis; tetrahydrofolate biosynthesis; 7,8-dihydrofolate from 2-amino-4-hydroxy-6-hydroxymethyl-7,8-dihydropteridine diphosphate and 4-aminobenzoate: step 1/2.</text>
</comment>
<evidence type="ECO:0000256" key="6">
    <source>
        <dbReference type="ARBA" id="ARBA00022723"/>
    </source>
</evidence>
<dbReference type="EMBL" id="JARRAG010000002">
    <property type="protein sequence ID" value="MDG3006565.1"/>
    <property type="molecule type" value="Genomic_DNA"/>
</dbReference>
<evidence type="ECO:0000256" key="7">
    <source>
        <dbReference type="ARBA" id="ARBA00022842"/>
    </source>
</evidence>
<organism evidence="11 12">
    <name type="scientific">Paludisphaera mucosa</name>
    <dbReference type="NCBI Taxonomy" id="3030827"/>
    <lineage>
        <taxon>Bacteria</taxon>
        <taxon>Pseudomonadati</taxon>
        <taxon>Planctomycetota</taxon>
        <taxon>Planctomycetia</taxon>
        <taxon>Isosphaerales</taxon>
        <taxon>Isosphaeraceae</taxon>
        <taxon>Paludisphaera</taxon>
    </lineage>
</organism>
<dbReference type="RefSeq" id="WP_277862861.1">
    <property type="nucleotide sequence ID" value="NZ_JARRAG010000002.1"/>
</dbReference>
<dbReference type="EC" id="2.5.1.15" evidence="4 9"/>
<evidence type="ECO:0000256" key="1">
    <source>
        <dbReference type="ARBA" id="ARBA00000012"/>
    </source>
</evidence>
<evidence type="ECO:0000256" key="2">
    <source>
        <dbReference type="ARBA" id="ARBA00001946"/>
    </source>
</evidence>
<dbReference type="InterPro" id="IPR000489">
    <property type="entry name" value="Pterin-binding_dom"/>
</dbReference>
<dbReference type="InterPro" id="IPR045031">
    <property type="entry name" value="DHP_synth-like"/>
</dbReference>
<keyword evidence="6 9" id="KW-0479">Metal-binding</keyword>
<evidence type="ECO:0000259" key="10">
    <source>
        <dbReference type="PROSITE" id="PS50972"/>
    </source>
</evidence>
<dbReference type="InterPro" id="IPR011005">
    <property type="entry name" value="Dihydropteroate_synth-like_sf"/>
</dbReference>
<comment type="function">
    <text evidence="9">Catalyzes the condensation of para-aminobenzoate (pABA) with 6-hydroxymethyl-7,8-dihydropterin diphosphate (DHPt-PP) to form 7,8-dihydropteroate (H2Pte), the immediate precursor of folate derivatives.</text>
</comment>
<dbReference type="PANTHER" id="PTHR20941:SF1">
    <property type="entry name" value="FOLIC ACID SYNTHESIS PROTEIN FOL1"/>
    <property type="match status" value="1"/>
</dbReference>
<comment type="catalytic activity">
    <reaction evidence="1">
        <text>(7,8-dihydropterin-6-yl)methyl diphosphate + 4-aminobenzoate = 7,8-dihydropteroate + diphosphate</text>
        <dbReference type="Rhea" id="RHEA:19949"/>
        <dbReference type="ChEBI" id="CHEBI:17836"/>
        <dbReference type="ChEBI" id="CHEBI:17839"/>
        <dbReference type="ChEBI" id="CHEBI:33019"/>
        <dbReference type="ChEBI" id="CHEBI:72950"/>
        <dbReference type="EC" id="2.5.1.15"/>
    </reaction>
</comment>
<keyword evidence="12" id="KW-1185">Reference proteome</keyword>
<reference evidence="11 12" key="1">
    <citation type="submission" date="2023-03" db="EMBL/GenBank/DDBJ databases">
        <title>Paludisphaera mucosa sp. nov. a novel planctomycete from northern fen.</title>
        <authorList>
            <person name="Ivanova A."/>
        </authorList>
    </citation>
    <scope>NUCLEOTIDE SEQUENCE [LARGE SCALE GENOMIC DNA]</scope>
    <source>
        <strain evidence="11 12">Pla2</strain>
    </source>
</reference>
<dbReference type="Gene3D" id="3.20.20.20">
    <property type="entry name" value="Dihydropteroate synthase-like"/>
    <property type="match status" value="1"/>
</dbReference>
<comment type="similarity">
    <text evidence="9">Belongs to the DHPS family.</text>
</comment>
<dbReference type="PROSITE" id="PS00793">
    <property type="entry name" value="DHPS_2"/>
    <property type="match status" value="1"/>
</dbReference>
<dbReference type="SUPFAM" id="SSF51717">
    <property type="entry name" value="Dihydropteroate synthetase-like"/>
    <property type="match status" value="1"/>
</dbReference>
<keyword evidence="7 9" id="KW-0460">Magnesium</keyword>
<evidence type="ECO:0000256" key="3">
    <source>
        <dbReference type="ARBA" id="ARBA00004763"/>
    </source>
</evidence>
<comment type="caution">
    <text evidence="11">The sequence shown here is derived from an EMBL/GenBank/DDBJ whole genome shotgun (WGS) entry which is preliminary data.</text>
</comment>
<proteinExistence type="inferred from homology"/>
<evidence type="ECO:0000256" key="8">
    <source>
        <dbReference type="ARBA" id="ARBA00022909"/>
    </source>
</evidence>
<sequence>MSATWESQGRTLVADAVPKVMGIVNVTPDSFSDGGRWATADAAVEHGLRLLQDGADILDVGGESTRPGAAIVPVAEEIRRLAPVIERLADAHAPISVDTMKPEVARMAIRAGACIINDVSGLRDPEMAEVAAETGAAVVLMHMQGTPQTMQDAPHYDDVVEEVLGYLAERVHWCQSMGIARARIAIDPGIGFGKTYEHNLALLRNLRRFETLDCVVVLGVSRKGLLKTMTGRGMDQRLTSSVVCSLAGCTLGASVVRVHDVGPMADAIKVWNLVRGWGSSDV</sequence>
<dbReference type="PROSITE" id="PS00792">
    <property type="entry name" value="DHPS_1"/>
    <property type="match status" value="1"/>
</dbReference>
<protein>
    <recommendedName>
        <fullName evidence="4 9">Dihydropteroate synthase</fullName>
        <shortName evidence="9">DHPS</shortName>
        <ecNumber evidence="4 9">2.5.1.15</ecNumber>
    </recommendedName>
    <alternativeName>
        <fullName evidence="9">Dihydropteroate pyrophosphorylase</fullName>
    </alternativeName>
</protein>
<dbReference type="PROSITE" id="PS50972">
    <property type="entry name" value="PTERIN_BINDING"/>
    <property type="match status" value="1"/>
</dbReference>
<dbReference type="CDD" id="cd00739">
    <property type="entry name" value="DHPS"/>
    <property type="match status" value="1"/>
</dbReference>
<evidence type="ECO:0000256" key="5">
    <source>
        <dbReference type="ARBA" id="ARBA00022679"/>
    </source>
</evidence>
<keyword evidence="5 9" id="KW-0808">Transferase</keyword>
<evidence type="ECO:0000256" key="9">
    <source>
        <dbReference type="RuleBase" id="RU361205"/>
    </source>
</evidence>
<accession>A0ABT6FGP1</accession>
<dbReference type="NCBIfam" id="TIGR01496">
    <property type="entry name" value="DHPS"/>
    <property type="match status" value="1"/>
</dbReference>
<gene>
    <name evidence="11" type="primary">folP</name>
    <name evidence="11" type="ORF">PZE19_22570</name>
</gene>
<evidence type="ECO:0000256" key="4">
    <source>
        <dbReference type="ARBA" id="ARBA00012458"/>
    </source>
</evidence>
<evidence type="ECO:0000313" key="11">
    <source>
        <dbReference type="EMBL" id="MDG3006565.1"/>
    </source>
</evidence>
<name>A0ABT6FGP1_9BACT</name>
<keyword evidence="8 9" id="KW-0289">Folate biosynthesis</keyword>
<evidence type="ECO:0000313" key="12">
    <source>
        <dbReference type="Proteomes" id="UP001216907"/>
    </source>
</evidence>
<dbReference type="InterPro" id="IPR006390">
    <property type="entry name" value="DHP_synth_dom"/>
</dbReference>
<feature type="domain" description="Pterin-binding" evidence="10">
    <location>
        <begin position="18"/>
        <end position="269"/>
    </location>
</feature>
<dbReference type="PANTHER" id="PTHR20941">
    <property type="entry name" value="FOLATE SYNTHESIS PROTEINS"/>
    <property type="match status" value="1"/>
</dbReference>
<dbReference type="Proteomes" id="UP001216907">
    <property type="component" value="Unassembled WGS sequence"/>
</dbReference>
<dbReference type="Pfam" id="PF00809">
    <property type="entry name" value="Pterin_bind"/>
    <property type="match status" value="1"/>
</dbReference>
<dbReference type="GO" id="GO:0004156">
    <property type="term" value="F:dihydropteroate synthase activity"/>
    <property type="evidence" value="ECO:0007669"/>
    <property type="project" value="UniProtKB-EC"/>
</dbReference>